<dbReference type="Pfam" id="PF13445">
    <property type="entry name" value="zf-RING_UBOX"/>
    <property type="match status" value="2"/>
</dbReference>
<evidence type="ECO:0000313" key="10">
    <source>
        <dbReference type="Ensembl" id="ENSOABP00000073559.1"/>
    </source>
</evidence>
<dbReference type="PROSITE" id="PS50089">
    <property type="entry name" value="ZF_RING_2"/>
    <property type="match status" value="2"/>
</dbReference>
<name>A0AAZ1Y131_OREAU</name>
<dbReference type="InterPro" id="IPR050143">
    <property type="entry name" value="TRIM/RBCC"/>
</dbReference>
<evidence type="ECO:0000256" key="4">
    <source>
        <dbReference type="PROSITE-ProRule" id="PRU00024"/>
    </source>
</evidence>
<dbReference type="InterPro" id="IPR006574">
    <property type="entry name" value="PRY"/>
</dbReference>
<dbReference type="InterPro" id="IPR013083">
    <property type="entry name" value="Znf_RING/FYVE/PHD"/>
</dbReference>
<dbReference type="Gene3D" id="3.30.160.60">
    <property type="entry name" value="Classic Zinc Finger"/>
    <property type="match status" value="1"/>
</dbReference>
<dbReference type="PANTHER" id="PTHR24103">
    <property type="entry name" value="E3 UBIQUITIN-PROTEIN LIGASE TRIM"/>
    <property type="match status" value="1"/>
</dbReference>
<sequence>MASRSEDDLCCPVCQEVFRDPVILSCGHSFCKDCLKRWWSERTTHECPVCERSSGNEPFVNLALKNLCESFLQERDQRASEALCSLCQQTHQSPLSPLWISTFPPSTPPSLYTYSVSSLNRAPTSIVHLTSPPSSSSSPSASSSSNMVSKNGGKKFHMSYRRENWKTPTLLLKAADAPHTECEFEKNSCLLFSASLTDSMASRSVDDLCCPVCQEVFRDPVILSCSHSFCKDCLKRWWRKKTTHECPVCQRRSSGNDPLVNLALKNLCELFLEDGDQRASEALCSLHYEKLKLFCLDHQQPVCLICRDSEKHTNHRFRPIDEAAQQHKKELQETLESLKKKLKVCAELQVKFDQIAKHINVQARHTESQIKKQFKKFHQFLAEEEEDRLAALREEEEQKSGMMKENMEALSRERAALSDTVRATEEELRAEDVSFLHNYKAAVERVQCCPLLDDPQLPSGALIDQAKHLANLTFNIWNNMKDMVSYTPIILDPNTAHPELILSEDLTSVRRGDEQQLPDNPERFDRFYSVLGSEGFDCGNHSWDVEVEYSTWWNLGVFAESENRKGDRLSGLWRIRFYEGKYYAWSPSAADTAFSVQKKFQRIRVNLNCNRGKLSFSDPDTNTHIHTFTHNFTDRMFPFINTVVEVIGDCLVFSDNSQMNADEH</sequence>
<keyword evidence="11" id="KW-1185">Reference proteome</keyword>
<dbReference type="Proteomes" id="UP000472276">
    <property type="component" value="Unassembled WGS sequence"/>
</dbReference>
<protein>
    <submittedName>
        <fullName evidence="10">Uncharacterized protein</fullName>
    </submittedName>
</protein>
<keyword evidence="2 4" id="KW-0863">Zinc-finger</keyword>
<feature type="compositionally biased region" description="Low complexity" evidence="6">
    <location>
        <begin position="131"/>
        <end position="145"/>
    </location>
</feature>
<dbReference type="Ensembl" id="ENSOABT00000068761.1">
    <property type="protein sequence ID" value="ENSOABP00000073559.1"/>
    <property type="gene ID" value="ENSOABG00000037394.1"/>
</dbReference>
<reference evidence="11" key="1">
    <citation type="submission" date="2020-03" db="EMBL/GenBank/DDBJ databases">
        <title>Evolution of repeat sequences and sex chromosomes of tilapia species revealed by chromosome-level genomes.</title>
        <authorList>
            <person name="Xu L."/>
            <person name="Tao W."/>
            <person name="Wang D."/>
            <person name="Zhou Q."/>
        </authorList>
    </citation>
    <scope>NUCLEOTIDE SEQUENCE [LARGE SCALE GENOMIC DNA]</scope>
    <source>
        <strain evidence="11">Israel</strain>
    </source>
</reference>
<dbReference type="SMART" id="SM00336">
    <property type="entry name" value="BBOX"/>
    <property type="match status" value="1"/>
</dbReference>
<feature type="domain" description="RING-type" evidence="7">
    <location>
        <begin position="11"/>
        <end position="51"/>
    </location>
</feature>
<dbReference type="InterPro" id="IPR027370">
    <property type="entry name" value="Znf-RING_euk"/>
</dbReference>
<dbReference type="InterPro" id="IPR013320">
    <property type="entry name" value="ConA-like_dom_sf"/>
</dbReference>
<evidence type="ECO:0000256" key="3">
    <source>
        <dbReference type="ARBA" id="ARBA00022833"/>
    </source>
</evidence>
<feature type="domain" description="B30.2/SPRY" evidence="9">
    <location>
        <begin position="469"/>
        <end position="658"/>
    </location>
</feature>
<feature type="coiled-coil region" evidence="5">
    <location>
        <begin position="321"/>
        <end position="348"/>
    </location>
</feature>
<dbReference type="Pfam" id="PF13765">
    <property type="entry name" value="PRY"/>
    <property type="match status" value="1"/>
</dbReference>
<keyword evidence="5" id="KW-0175">Coiled coil</keyword>
<keyword evidence="3" id="KW-0862">Zinc</keyword>
<feature type="region of interest" description="Disordered" evidence="6">
    <location>
        <begin position="128"/>
        <end position="153"/>
    </location>
</feature>
<dbReference type="SMART" id="SM00184">
    <property type="entry name" value="RING"/>
    <property type="match status" value="2"/>
</dbReference>
<dbReference type="Gene3D" id="3.30.40.10">
    <property type="entry name" value="Zinc/RING finger domain, C3HC4 (zinc finger)"/>
    <property type="match status" value="2"/>
</dbReference>
<dbReference type="SMART" id="SM00504">
    <property type="entry name" value="Ubox"/>
    <property type="match status" value="2"/>
</dbReference>
<dbReference type="SMART" id="SM00589">
    <property type="entry name" value="PRY"/>
    <property type="match status" value="1"/>
</dbReference>
<evidence type="ECO:0000259" key="9">
    <source>
        <dbReference type="PROSITE" id="PS50188"/>
    </source>
</evidence>
<dbReference type="GO" id="GO:0008270">
    <property type="term" value="F:zinc ion binding"/>
    <property type="evidence" value="ECO:0007669"/>
    <property type="project" value="UniProtKB-KW"/>
</dbReference>
<dbReference type="SUPFAM" id="SSF57845">
    <property type="entry name" value="B-box zinc-binding domain"/>
    <property type="match status" value="1"/>
</dbReference>
<feature type="coiled-coil region" evidence="5">
    <location>
        <begin position="375"/>
        <end position="427"/>
    </location>
</feature>
<dbReference type="Pfam" id="PF00622">
    <property type="entry name" value="SPRY"/>
    <property type="match status" value="1"/>
</dbReference>
<evidence type="ECO:0000259" key="8">
    <source>
        <dbReference type="PROSITE" id="PS50119"/>
    </source>
</evidence>
<dbReference type="Pfam" id="PF00643">
    <property type="entry name" value="zf-B_box"/>
    <property type="match status" value="1"/>
</dbReference>
<evidence type="ECO:0000256" key="6">
    <source>
        <dbReference type="SAM" id="MobiDB-lite"/>
    </source>
</evidence>
<dbReference type="AlphaFoldDB" id="A0AAZ1Y131"/>
<reference evidence="10" key="2">
    <citation type="submission" date="2025-08" db="UniProtKB">
        <authorList>
            <consortium name="Ensembl"/>
        </authorList>
    </citation>
    <scope>IDENTIFICATION</scope>
</reference>
<dbReference type="InterPro" id="IPR003877">
    <property type="entry name" value="SPRY_dom"/>
</dbReference>
<dbReference type="SUPFAM" id="SSF49899">
    <property type="entry name" value="Concanavalin A-like lectins/glucanases"/>
    <property type="match status" value="1"/>
</dbReference>
<evidence type="ECO:0000259" key="7">
    <source>
        <dbReference type="PROSITE" id="PS50089"/>
    </source>
</evidence>
<evidence type="ECO:0000256" key="5">
    <source>
        <dbReference type="SAM" id="Coils"/>
    </source>
</evidence>
<dbReference type="InterPro" id="IPR043136">
    <property type="entry name" value="B30.2/SPRY_sf"/>
</dbReference>
<dbReference type="InterPro" id="IPR000315">
    <property type="entry name" value="Znf_B-box"/>
</dbReference>
<dbReference type="InterPro" id="IPR017907">
    <property type="entry name" value="Znf_RING_CS"/>
</dbReference>
<dbReference type="InterPro" id="IPR003613">
    <property type="entry name" value="Ubox_domain"/>
</dbReference>
<dbReference type="Gene3D" id="2.60.120.920">
    <property type="match status" value="1"/>
</dbReference>
<dbReference type="SUPFAM" id="SSF57850">
    <property type="entry name" value="RING/U-box"/>
    <property type="match status" value="2"/>
</dbReference>
<dbReference type="CDD" id="cd12893">
    <property type="entry name" value="SPRY_PRY_TRIM35"/>
    <property type="match status" value="1"/>
</dbReference>
<dbReference type="InterPro" id="IPR001841">
    <property type="entry name" value="Znf_RING"/>
</dbReference>
<dbReference type="GO" id="GO:0016567">
    <property type="term" value="P:protein ubiquitination"/>
    <property type="evidence" value="ECO:0007669"/>
    <property type="project" value="InterPro"/>
</dbReference>
<evidence type="ECO:0000256" key="2">
    <source>
        <dbReference type="ARBA" id="ARBA00022771"/>
    </source>
</evidence>
<evidence type="ECO:0000313" key="11">
    <source>
        <dbReference type="Proteomes" id="UP000472276"/>
    </source>
</evidence>
<keyword evidence="1" id="KW-0479">Metal-binding</keyword>
<evidence type="ECO:0000256" key="1">
    <source>
        <dbReference type="ARBA" id="ARBA00022723"/>
    </source>
</evidence>
<dbReference type="InterPro" id="IPR003879">
    <property type="entry name" value="Butyrophylin_SPRY"/>
</dbReference>
<feature type="domain" description="B box-type" evidence="8">
    <location>
        <begin position="279"/>
        <end position="320"/>
    </location>
</feature>
<dbReference type="PRINTS" id="PR01407">
    <property type="entry name" value="BUTYPHLNCDUF"/>
</dbReference>
<reference evidence="10" key="3">
    <citation type="submission" date="2025-09" db="UniProtKB">
        <authorList>
            <consortium name="Ensembl"/>
        </authorList>
    </citation>
    <scope>IDENTIFICATION</scope>
</reference>
<feature type="domain" description="RING-type" evidence="7">
    <location>
        <begin position="210"/>
        <end position="250"/>
    </location>
</feature>
<dbReference type="InterPro" id="IPR001870">
    <property type="entry name" value="B30.2/SPRY"/>
</dbReference>
<proteinExistence type="predicted"/>
<dbReference type="PROSITE" id="PS50188">
    <property type="entry name" value="B302_SPRY"/>
    <property type="match status" value="1"/>
</dbReference>
<dbReference type="PROSITE" id="PS00518">
    <property type="entry name" value="ZF_RING_1"/>
    <property type="match status" value="2"/>
</dbReference>
<accession>A0AAZ1Y131</accession>
<organism evidence="10 11">
    <name type="scientific">Oreochromis aureus</name>
    <name type="common">Israeli tilapia</name>
    <name type="synonym">Chromis aureus</name>
    <dbReference type="NCBI Taxonomy" id="47969"/>
    <lineage>
        <taxon>Eukaryota</taxon>
        <taxon>Metazoa</taxon>
        <taxon>Chordata</taxon>
        <taxon>Craniata</taxon>
        <taxon>Vertebrata</taxon>
        <taxon>Euteleostomi</taxon>
        <taxon>Actinopterygii</taxon>
        <taxon>Neopterygii</taxon>
        <taxon>Teleostei</taxon>
        <taxon>Neoteleostei</taxon>
        <taxon>Acanthomorphata</taxon>
        <taxon>Ovalentaria</taxon>
        <taxon>Cichlomorphae</taxon>
        <taxon>Cichliformes</taxon>
        <taxon>Cichlidae</taxon>
        <taxon>African cichlids</taxon>
        <taxon>Pseudocrenilabrinae</taxon>
        <taxon>Oreochromini</taxon>
        <taxon>Oreochromis</taxon>
    </lineage>
</organism>
<dbReference type="PROSITE" id="PS50119">
    <property type="entry name" value="ZF_BBOX"/>
    <property type="match status" value="1"/>
</dbReference>
<dbReference type="GO" id="GO:0004842">
    <property type="term" value="F:ubiquitin-protein transferase activity"/>
    <property type="evidence" value="ECO:0007669"/>
    <property type="project" value="InterPro"/>
</dbReference>